<reference evidence="3" key="1">
    <citation type="journal article" date="2020" name="New Phytol.">
        <title>Comparative genomics reveals dynamic genome evolution in host specialist ectomycorrhizal fungi.</title>
        <authorList>
            <person name="Lofgren L.A."/>
            <person name="Nguyen N.H."/>
            <person name="Vilgalys R."/>
            <person name="Ruytinx J."/>
            <person name="Liao H.L."/>
            <person name="Branco S."/>
            <person name="Kuo A."/>
            <person name="LaButti K."/>
            <person name="Lipzen A."/>
            <person name="Andreopoulos W."/>
            <person name="Pangilinan J."/>
            <person name="Riley R."/>
            <person name="Hundley H."/>
            <person name="Na H."/>
            <person name="Barry K."/>
            <person name="Grigoriev I.V."/>
            <person name="Stajich J.E."/>
            <person name="Kennedy P.G."/>
        </authorList>
    </citation>
    <scope>NUCLEOTIDE SEQUENCE</scope>
    <source>
        <strain evidence="3">S12</strain>
    </source>
</reference>
<feature type="compositionally biased region" description="Basic residues" evidence="1">
    <location>
        <begin position="1"/>
        <end position="15"/>
    </location>
</feature>
<feature type="compositionally biased region" description="Pro residues" evidence="1">
    <location>
        <begin position="54"/>
        <end position="64"/>
    </location>
</feature>
<protein>
    <recommendedName>
        <fullName evidence="2">DUF6532 domain-containing protein</fullName>
    </recommendedName>
</protein>
<feature type="region of interest" description="Disordered" evidence="1">
    <location>
        <begin position="1"/>
        <end position="67"/>
    </location>
</feature>
<evidence type="ECO:0000313" key="3">
    <source>
        <dbReference type="EMBL" id="KAG1792735.1"/>
    </source>
</evidence>
<keyword evidence="4" id="KW-1185">Reference proteome</keyword>
<name>A0A9P7AN99_9AGAM</name>
<evidence type="ECO:0000313" key="4">
    <source>
        <dbReference type="Proteomes" id="UP000719766"/>
    </source>
</evidence>
<feature type="region of interest" description="Disordered" evidence="1">
    <location>
        <begin position="291"/>
        <end position="321"/>
    </location>
</feature>
<dbReference type="EMBL" id="JABBWE010000034">
    <property type="protein sequence ID" value="KAG1792735.1"/>
    <property type="molecule type" value="Genomic_DNA"/>
</dbReference>
<dbReference type="InterPro" id="IPR045341">
    <property type="entry name" value="DUF6532"/>
</dbReference>
<evidence type="ECO:0000256" key="1">
    <source>
        <dbReference type="SAM" id="MobiDB-lite"/>
    </source>
</evidence>
<comment type="caution">
    <text evidence="3">The sequence shown here is derived from an EMBL/GenBank/DDBJ whole genome shotgun (WGS) entry which is preliminary data.</text>
</comment>
<evidence type="ECO:0000259" key="2">
    <source>
        <dbReference type="Pfam" id="PF20149"/>
    </source>
</evidence>
<sequence>MPPKKASKGKRKSKQLPKYPESTGKNPCGNTASAQIGLAMERPVAPSRLAMQPPAAPPPQPRPVPYVRSLQQGLPYMYDTTVGPSMASYARSPQQRPPQMNLPSWDMRGGPPMTAHPQFVQQWLPQMSDLPSRDMMAGPSTITPTQFLPRMAPQIPPSNQQSIAGPSTVPPTRFQQQIPTQSTTRVQTPMLNVEGVHQAVESYRSGLRMRPGHSDALVRVPSVRAVSRAAPYEAYRLVMAYAKPRPGELIRGEEFSTGVIRVVPGSSRAIRKPVHLRLPPVEPAGTGHIAQPGLGYPAISGQPLASNSTQPPPPSSVTTSRIVDSARNVFKRDFLNNLMVASNDLKDMAQRAFNKGVETHSSSSTMDSVNAWVVESQKTELKKLKTIPNTIRSIFKDVGRSAVDLALPISERGKELVHQKIYIDSLCIGFAYLDDPDTNAAFGNPALFRIISRVLHEKRLSRWIDPNKRDLNNIIAFSGTILVWALQEHANGLNGKSEFVVEDNRATFDSIVQRLDSLSPSQRAAVDKLVDDIFAEMQ</sequence>
<organism evidence="3 4">
    <name type="scientific">Suillus plorans</name>
    <dbReference type="NCBI Taxonomy" id="116603"/>
    <lineage>
        <taxon>Eukaryota</taxon>
        <taxon>Fungi</taxon>
        <taxon>Dikarya</taxon>
        <taxon>Basidiomycota</taxon>
        <taxon>Agaricomycotina</taxon>
        <taxon>Agaricomycetes</taxon>
        <taxon>Agaricomycetidae</taxon>
        <taxon>Boletales</taxon>
        <taxon>Suillineae</taxon>
        <taxon>Suillaceae</taxon>
        <taxon>Suillus</taxon>
    </lineage>
</organism>
<proteinExistence type="predicted"/>
<feature type="compositionally biased region" description="Polar residues" evidence="1">
    <location>
        <begin position="173"/>
        <end position="182"/>
    </location>
</feature>
<feature type="compositionally biased region" description="Polar residues" evidence="1">
    <location>
        <begin position="23"/>
        <end position="34"/>
    </location>
</feature>
<dbReference type="OrthoDB" id="2678918at2759"/>
<dbReference type="RefSeq" id="XP_041159304.1">
    <property type="nucleotide sequence ID" value="XM_041306730.1"/>
</dbReference>
<feature type="domain" description="DUF6532" evidence="2">
    <location>
        <begin position="336"/>
        <end position="517"/>
    </location>
</feature>
<accession>A0A9P7AN99</accession>
<gene>
    <name evidence="3" type="ORF">HD556DRAFT_1444129</name>
</gene>
<dbReference type="Proteomes" id="UP000719766">
    <property type="component" value="Unassembled WGS sequence"/>
</dbReference>
<dbReference type="AlphaFoldDB" id="A0A9P7AN99"/>
<dbReference type="GeneID" id="64600494"/>
<dbReference type="Pfam" id="PF20149">
    <property type="entry name" value="DUF6532"/>
    <property type="match status" value="1"/>
</dbReference>
<feature type="region of interest" description="Disordered" evidence="1">
    <location>
        <begin position="157"/>
        <end position="182"/>
    </location>
</feature>